<dbReference type="PROSITE" id="PS50118">
    <property type="entry name" value="HMG_BOX_2"/>
    <property type="match status" value="1"/>
</dbReference>
<dbReference type="CDD" id="cd22929">
    <property type="entry name" value="HFD_POLE4-like"/>
    <property type="match status" value="1"/>
</dbReference>
<evidence type="ECO:0000256" key="2">
    <source>
        <dbReference type="ARBA" id="ARBA00023242"/>
    </source>
</evidence>
<dbReference type="PANTHER" id="PTHR10252">
    <property type="entry name" value="HISTONE-LIKE TRANSCRIPTION FACTOR CCAAT-RELATED"/>
    <property type="match status" value="1"/>
</dbReference>
<feature type="compositionally biased region" description="Basic and acidic residues" evidence="4">
    <location>
        <begin position="110"/>
        <end position="119"/>
    </location>
</feature>
<dbReference type="GO" id="GO:0006355">
    <property type="term" value="P:regulation of DNA-templated transcription"/>
    <property type="evidence" value="ECO:0007669"/>
    <property type="project" value="TreeGrafter"/>
</dbReference>
<evidence type="ECO:0000256" key="3">
    <source>
        <dbReference type="PROSITE-ProRule" id="PRU00267"/>
    </source>
</evidence>
<dbReference type="Gene3D" id="1.10.30.10">
    <property type="entry name" value="High mobility group box domain"/>
    <property type="match status" value="1"/>
</dbReference>
<dbReference type="SMART" id="SM00398">
    <property type="entry name" value="HMG"/>
    <property type="match status" value="1"/>
</dbReference>
<dbReference type="OrthoDB" id="1919336at2759"/>
<evidence type="ECO:0000313" key="6">
    <source>
        <dbReference type="EMBL" id="CAB9521519.1"/>
    </source>
</evidence>
<accession>A0A9N8EM32</accession>
<dbReference type="InterPro" id="IPR009071">
    <property type="entry name" value="HMG_box_dom"/>
</dbReference>
<dbReference type="Proteomes" id="UP001153069">
    <property type="component" value="Unassembled WGS sequence"/>
</dbReference>
<feature type="compositionally biased region" description="Basic residues" evidence="4">
    <location>
        <begin position="1"/>
        <end position="12"/>
    </location>
</feature>
<proteinExistence type="predicted"/>
<feature type="region of interest" description="Disordered" evidence="4">
    <location>
        <begin position="329"/>
        <end position="349"/>
    </location>
</feature>
<dbReference type="PANTHER" id="PTHR10252:SF54">
    <property type="entry name" value="CHROMATIN ACCESSIBILITY COMPLEX PROTEIN 1"/>
    <property type="match status" value="1"/>
</dbReference>
<evidence type="ECO:0000313" key="7">
    <source>
        <dbReference type="Proteomes" id="UP001153069"/>
    </source>
</evidence>
<dbReference type="SUPFAM" id="SSF47095">
    <property type="entry name" value="HMG-box"/>
    <property type="match status" value="1"/>
</dbReference>
<evidence type="ECO:0000259" key="5">
    <source>
        <dbReference type="PROSITE" id="PS50118"/>
    </source>
</evidence>
<dbReference type="GO" id="GO:0005634">
    <property type="term" value="C:nucleus"/>
    <property type="evidence" value="ECO:0007669"/>
    <property type="project" value="UniProtKB-SubCell"/>
</dbReference>
<organism evidence="6 7">
    <name type="scientific">Seminavis robusta</name>
    <dbReference type="NCBI Taxonomy" id="568900"/>
    <lineage>
        <taxon>Eukaryota</taxon>
        <taxon>Sar</taxon>
        <taxon>Stramenopiles</taxon>
        <taxon>Ochrophyta</taxon>
        <taxon>Bacillariophyta</taxon>
        <taxon>Bacillariophyceae</taxon>
        <taxon>Bacillariophycidae</taxon>
        <taxon>Naviculales</taxon>
        <taxon>Naviculaceae</taxon>
        <taxon>Seminavis</taxon>
    </lineage>
</organism>
<keyword evidence="7" id="KW-1185">Reference proteome</keyword>
<dbReference type="InterPro" id="IPR050568">
    <property type="entry name" value="Transcr_DNA_Rep_Reg"/>
</dbReference>
<protein>
    <submittedName>
        <fullName evidence="6">HMG (High mobility group) box</fullName>
    </submittedName>
</protein>
<keyword evidence="3" id="KW-0238">DNA-binding</keyword>
<evidence type="ECO:0000256" key="1">
    <source>
        <dbReference type="ARBA" id="ARBA00004123"/>
    </source>
</evidence>
<dbReference type="Pfam" id="PF00808">
    <property type="entry name" value="CBFD_NFYB_HMF"/>
    <property type="match status" value="1"/>
</dbReference>
<dbReference type="GO" id="GO:0000976">
    <property type="term" value="F:transcription cis-regulatory region binding"/>
    <property type="evidence" value="ECO:0007669"/>
    <property type="project" value="TreeGrafter"/>
</dbReference>
<gene>
    <name evidence="6" type="ORF">SEMRO_1203_G252110.1</name>
</gene>
<dbReference type="CDD" id="cd00084">
    <property type="entry name" value="HMG-box_SF"/>
    <property type="match status" value="1"/>
</dbReference>
<dbReference type="Pfam" id="PF00505">
    <property type="entry name" value="HMG_box"/>
    <property type="match status" value="1"/>
</dbReference>
<feature type="compositionally biased region" description="Basic and acidic residues" evidence="4">
    <location>
        <begin position="331"/>
        <end position="346"/>
    </location>
</feature>
<comment type="caution">
    <text evidence="6">The sequence shown here is derived from an EMBL/GenBank/DDBJ whole genome shotgun (WGS) entry which is preliminary data.</text>
</comment>
<dbReference type="SUPFAM" id="SSF47113">
    <property type="entry name" value="Histone-fold"/>
    <property type="match status" value="1"/>
</dbReference>
<dbReference type="EMBL" id="CAICTM010001201">
    <property type="protein sequence ID" value="CAB9521519.1"/>
    <property type="molecule type" value="Genomic_DNA"/>
</dbReference>
<keyword evidence="2 3" id="KW-0539">Nucleus</keyword>
<dbReference type="GO" id="GO:0046982">
    <property type="term" value="F:protein heterodimerization activity"/>
    <property type="evidence" value="ECO:0007669"/>
    <property type="project" value="InterPro"/>
</dbReference>
<name>A0A9N8EM32_9STRA</name>
<feature type="region of interest" description="Disordered" evidence="4">
    <location>
        <begin position="1"/>
        <end position="145"/>
    </location>
</feature>
<dbReference type="InterPro" id="IPR003958">
    <property type="entry name" value="CBFA_NFYB_domain"/>
</dbReference>
<feature type="DNA-binding region" description="HMG box" evidence="3">
    <location>
        <begin position="153"/>
        <end position="221"/>
    </location>
</feature>
<dbReference type="Gene3D" id="1.10.20.10">
    <property type="entry name" value="Histone, subunit A"/>
    <property type="match status" value="1"/>
</dbReference>
<feature type="compositionally biased region" description="Basic and acidic residues" evidence="4">
    <location>
        <begin position="13"/>
        <end position="101"/>
    </location>
</feature>
<sequence>MAKKASPKKGKGKKDSASPLKERNAEKVNNDENKEDNSLRADDENKTNDEVPAKTGSEKKSSPEEKKKDTDESKEEKKAEEDKNHSKKRKADDTVDDKADNTDITGGDNQKADATHNDDTADAMTTENDDEEDAKPAAKPTAETPAIDLTRPIKKARSAYFIFGDERRPEIQAKHKGEGVAVVARELGAQWNALSEEEKAPYQEKAALEREEVAKRLEQLKEAGIDLSTLPGAATANESDNALVFPLARMRKICKLDPEVKGMSKEALLLITKCAELVTAKLGIETVKIAQIQNRRKLLPDDVAEVCQSRDPFLFLRDDVRDLVREQVVQKQKEKENNGKTAKEAKAAANSKPLTAYFAAKSSS</sequence>
<dbReference type="InterPro" id="IPR036910">
    <property type="entry name" value="HMG_box_dom_sf"/>
</dbReference>
<comment type="subcellular location">
    <subcellularLocation>
        <location evidence="1">Nucleus</location>
    </subcellularLocation>
</comment>
<feature type="domain" description="HMG box" evidence="5">
    <location>
        <begin position="153"/>
        <end position="221"/>
    </location>
</feature>
<dbReference type="PRINTS" id="PR00886">
    <property type="entry name" value="HIGHMOBLTY12"/>
</dbReference>
<evidence type="ECO:0000256" key="4">
    <source>
        <dbReference type="SAM" id="MobiDB-lite"/>
    </source>
</evidence>
<dbReference type="InterPro" id="IPR009072">
    <property type="entry name" value="Histone-fold"/>
</dbReference>
<dbReference type="AlphaFoldDB" id="A0A9N8EM32"/>
<reference evidence="6" key="1">
    <citation type="submission" date="2020-06" db="EMBL/GenBank/DDBJ databases">
        <authorList>
            <consortium name="Plant Systems Biology data submission"/>
        </authorList>
    </citation>
    <scope>NUCLEOTIDE SEQUENCE</scope>
    <source>
        <strain evidence="6">D6</strain>
    </source>
</reference>